<dbReference type="Proteomes" id="UP000239415">
    <property type="component" value="Unassembled WGS sequence"/>
</dbReference>
<dbReference type="AlphaFoldDB" id="A0A2T0K186"/>
<evidence type="ECO:0000256" key="7">
    <source>
        <dbReference type="ARBA" id="ARBA00022840"/>
    </source>
</evidence>
<evidence type="ECO:0000256" key="5">
    <source>
        <dbReference type="ARBA" id="ARBA00022741"/>
    </source>
</evidence>
<feature type="transmembrane region" description="Helical" evidence="10">
    <location>
        <begin position="63"/>
        <end position="88"/>
    </location>
</feature>
<proteinExistence type="predicted"/>
<feature type="domain" description="Signal transduction histidine kinase subgroup 3 dimerisation and phosphoacceptor" evidence="12">
    <location>
        <begin position="190"/>
        <end position="254"/>
    </location>
</feature>
<evidence type="ECO:0000259" key="12">
    <source>
        <dbReference type="Pfam" id="PF07730"/>
    </source>
</evidence>
<keyword evidence="5" id="KW-0547">Nucleotide-binding</keyword>
<dbReference type="InterPro" id="IPR011712">
    <property type="entry name" value="Sig_transdc_His_kin_sub3_dim/P"/>
</dbReference>
<keyword evidence="6 13" id="KW-0418">Kinase</keyword>
<dbReference type="OrthoDB" id="227596at2"/>
<dbReference type="EMBL" id="PVMZ01000020">
    <property type="protein sequence ID" value="PRX16352.1"/>
    <property type="molecule type" value="Genomic_DNA"/>
</dbReference>
<evidence type="ECO:0000259" key="11">
    <source>
        <dbReference type="Pfam" id="PF02518"/>
    </source>
</evidence>
<evidence type="ECO:0000256" key="1">
    <source>
        <dbReference type="ARBA" id="ARBA00000085"/>
    </source>
</evidence>
<sequence>MPLTTDSRRHLSLDALLAVSVTVADTWLAVRHWHLDTVYGWTLLVVQSVVQLGLVLRRRAPEALLGALAAVALLQLVPQLLVPGLIWAADVDPIWVVAPLASPYAIYATVVHGRRPRLGWALIVVVTLLGVQPWEPHLTVLTLGLLMTVVPALLGLWAASRRRLLLALAERAERAERERHLLAAQARAEERARLAREMHDVVTHRVTLMVLQAGALGVTAADEDTRRVAEELRTAGCQALEELRDLVGVLRAPPGEQPTARPGPAPAALPDLSELVAQSRSVGVAVEVVEDGVPVAVSPVVGRTAYRLVQEALTNVRKHAPGATALVELNYGADRIRLSVTDSGPVRPSDPVLAAAGSGSGLIGLRQRVELVHGELTTGPRSGGGFRVAAILPVYVPTEGAL</sequence>
<gene>
    <name evidence="13" type="ORF">CLV67_120167</name>
</gene>
<feature type="transmembrane region" description="Helical" evidence="10">
    <location>
        <begin position="140"/>
        <end position="159"/>
    </location>
</feature>
<evidence type="ECO:0000256" key="4">
    <source>
        <dbReference type="ARBA" id="ARBA00022679"/>
    </source>
</evidence>
<keyword evidence="7" id="KW-0067">ATP-binding</keyword>
<evidence type="ECO:0000256" key="6">
    <source>
        <dbReference type="ARBA" id="ARBA00022777"/>
    </source>
</evidence>
<keyword evidence="10" id="KW-1133">Transmembrane helix</keyword>
<dbReference type="Gene3D" id="1.20.5.1930">
    <property type="match status" value="1"/>
</dbReference>
<dbReference type="InterPro" id="IPR050482">
    <property type="entry name" value="Sensor_HK_TwoCompSys"/>
</dbReference>
<evidence type="ECO:0000256" key="9">
    <source>
        <dbReference type="SAM" id="Coils"/>
    </source>
</evidence>
<keyword evidence="8" id="KW-0902">Two-component regulatory system</keyword>
<evidence type="ECO:0000256" key="3">
    <source>
        <dbReference type="ARBA" id="ARBA00022553"/>
    </source>
</evidence>
<keyword evidence="10" id="KW-0812">Transmembrane</keyword>
<feature type="coiled-coil region" evidence="9">
    <location>
        <begin position="165"/>
        <end position="192"/>
    </location>
</feature>
<dbReference type="GO" id="GO:0005524">
    <property type="term" value="F:ATP binding"/>
    <property type="evidence" value="ECO:0007669"/>
    <property type="project" value="UniProtKB-KW"/>
</dbReference>
<dbReference type="InterPro" id="IPR036890">
    <property type="entry name" value="HATPase_C_sf"/>
</dbReference>
<feature type="transmembrane region" description="Helical" evidence="10">
    <location>
        <begin position="118"/>
        <end position="134"/>
    </location>
</feature>
<protein>
    <recommendedName>
        <fullName evidence="2">histidine kinase</fullName>
        <ecNumber evidence="2">2.7.13.3</ecNumber>
    </recommendedName>
</protein>
<keyword evidence="3" id="KW-0597">Phosphoprotein</keyword>
<dbReference type="RefSeq" id="WP_106327405.1">
    <property type="nucleotide sequence ID" value="NZ_BOMO01000135.1"/>
</dbReference>
<evidence type="ECO:0000256" key="10">
    <source>
        <dbReference type="SAM" id="Phobius"/>
    </source>
</evidence>
<dbReference type="SUPFAM" id="SSF55874">
    <property type="entry name" value="ATPase domain of HSP90 chaperone/DNA topoisomerase II/histidine kinase"/>
    <property type="match status" value="1"/>
</dbReference>
<keyword evidence="9" id="KW-0175">Coiled coil</keyword>
<comment type="catalytic activity">
    <reaction evidence="1">
        <text>ATP + protein L-histidine = ADP + protein N-phospho-L-histidine.</text>
        <dbReference type="EC" id="2.7.13.3"/>
    </reaction>
</comment>
<dbReference type="Gene3D" id="3.30.565.10">
    <property type="entry name" value="Histidine kinase-like ATPase, C-terminal domain"/>
    <property type="match status" value="1"/>
</dbReference>
<dbReference type="GO" id="GO:0046983">
    <property type="term" value="F:protein dimerization activity"/>
    <property type="evidence" value="ECO:0007669"/>
    <property type="project" value="InterPro"/>
</dbReference>
<reference evidence="13 14" key="1">
    <citation type="submission" date="2018-03" db="EMBL/GenBank/DDBJ databases">
        <title>Genomic Encyclopedia of Archaeal and Bacterial Type Strains, Phase II (KMG-II): from individual species to whole genera.</title>
        <authorList>
            <person name="Goeker M."/>
        </authorList>
    </citation>
    <scope>NUCLEOTIDE SEQUENCE [LARGE SCALE GENOMIC DNA]</scope>
    <source>
        <strain evidence="13 14">DSM 43146</strain>
    </source>
</reference>
<keyword evidence="14" id="KW-1185">Reference proteome</keyword>
<evidence type="ECO:0000313" key="14">
    <source>
        <dbReference type="Proteomes" id="UP000239415"/>
    </source>
</evidence>
<keyword evidence="10" id="KW-0472">Membrane</keyword>
<dbReference type="GO" id="GO:0016020">
    <property type="term" value="C:membrane"/>
    <property type="evidence" value="ECO:0007669"/>
    <property type="project" value="InterPro"/>
</dbReference>
<feature type="domain" description="Histidine kinase/HSP90-like ATPase" evidence="11">
    <location>
        <begin position="304"/>
        <end position="394"/>
    </location>
</feature>
<name>A0A2T0K186_9ACTN</name>
<dbReference type="CDD" id="cd16917">
    <property type="entry name" value="HATPase_UhpB-NarQ-NarX-like"/>
    <property type="match status" value="1"/>
</dbReference>
<evidence type="ECO:0000256" key="2">
    <source>
        <dbReference type="ARBA" id="ARBA00012438"/>
    </source>
</evidence>
<dbReference type="GO" id="GO:0000155">
    <property type="term" value="F:phosphorelay sensor kinase activity"/>
    <property type="evidence" value="ECO:0007669"/>
    <property type="project" value="InterPro"/>
</dbReference>
<evidence type="ECO:0000256" key="8">
    <source>
        <dbReference type="ARBA" id="ARBA00023012"/>
    </source>
</evidence>
<dbReference type="PANTHER" id="PTHR24421">
    <property type="entry name" value="NITRATE/NITRITE SENSOR PROTEIN NARX-RELATED"/>
    <property type="match status" value="1"/>
</dbReference>
<dbReference type="Pfam" id="PF02518">
    <property type="entry name" value="HATPase_c"/>
    <property type="match status" value="1"/>
</dbReference>
<dbReference type="PANTHER" id="PTHR24421:SF10">
    <property type="entry name" value="NITRATE_NITRITE SENSOR PROTEIN NARQ"/>
    <property type="match status" value="1"/>
</dbReference>
<dbReference type="Pfam" id="PF07730">
    <property type="entry name" value="HisKA_3"/>
    <property type="match status" value="1"/>
</dbReference>
<accession>A0A2T0K186</accession>
<keyword evidence="4" id="KW-0808">Transferase</keyword>
<evidence type="ECO:0000313" key="13">
    <source>
        <dbReference type="EMBL" id="PRX16352.1"/>
    </source>
</evidence>
<organism evidence="13 14">
    <name type="scientific">Actinoplanes italicus</name>
    <dbReference type="NCBI Taxonomy" id="113567"/>
    <lineage>
        <taxon>Bacteria</taxon>
        <taxon>Bacillati</taxon>
        <taxon>Actinomycetota</taxon>
        <taxon>Actinomycetes</taxon>
        <taxon>Micromonosporales</taxon>
        <taxon>Micromonosporaceae</taxon>
        <taxon>Actinoplanes</taxon>
    </lineage>
</organism>
<dbReference type="EC" id="2.7.13.3" evidence="2"/>
<comment type="caution">
    <text evidence="13">The sequence shown here is derived from an EMBL/GenBank/DDBJ whole genome shotgun (WGS) entry which is preliminary data.</text>
</comment>
<feature type="transmembrane region" description="Helical" evidence="10">
    <location>
        <begin position="94"/>
        <end position="111"/>
    </location>
</feature>
<dbReference type="InterPro" id="IPR003594">
    <property type="entry name" value="HATPase_dom"/>
</dbReference>